<proteinExistence type="predicted"/>
<organism evidence="1 2">
    <name type="scientific">Granulicella sibirica</name>
    <dbReference type="NCBI Taxonomy" id="2479048"/>
    <lineage>
        <taxon>Bacteria</taxon>
        <taxon>Pseudomonadati</taxon>
        <taxon>Acidobacteriota</taxon>
        <taxon>Terriglobia</taxon>
        <taxon>Terriglobales</taxon>
        <taxon>Acidobacteriaceae</taxon>
        <taxon>Granulicella</taxon>
    </lineage>
</organism>
<keyword evidence="2" id="KW-1185">Reference proteome</keyword>
<accession>A0A4Q0SUN2</accession>
<reference evidence="1 2" key="1">
    <citation type="submission" date="2018-11" db="EMBL/GenBank/DDBJ databases">
        <authorList>
            <person name="Mardanov A.V."/>
            <person name="Ravin N.V."/>
            <person name="Dedysh S.N."/>
        </authorList>
    </citation>
    <scope>NUCLEOTIDE SEQUENCE [LARGE SCALE GENOMIC DNA]</scope>
    <source>
        <strain evidence="1 2">AF10</strain>
    </source>
</reference>
<evidence type="ECO:0000313" key="2">
    <source>
        <dbReference type="Proteomes" id="UP000289437"/>
    </source>
</evidence>
<reference evidence="2" key="2">
    <citation type="submission" date="2019-02" db="EMBL/GenBank/DDBJ databases">
        <title>Granulicella sibirica sp. nov., a psychrotolerant acidobacterium isolated from an organic soil layer in forested tundra, West Siberia.</title>
        <authorList>
            <person name="Oshkin I.Y."/>
            <person name="Kulichevskaya I.S."/>
            <person name="Rijpstra W.I.C."/>
            <person name="Sinninghe Damste J.S."/>
            <person name="Rakitin A.L."/>
            <person name="Ravin N.V."/>
            <person name="Dedysh S.N."/>
        </authorList>
    </citation>
    <scope>NUCLEOTIDE SEQUENCE [LARGE SCALE GENOMIC DNA]</scope>
    <source>
        <strain evidence="2">AF10</strain>
    </source>
</reference>
<dbReference type="AlphaFoldDB" id="A0A4Q0SUN2"/>
<sequence>MFAFSGRNLAADLFKTIGRDLLSTGRTVLCVNVHVRRWNKTEPGF</sequence>
<dbReference type="EMBL" id="RDSM01000004">
    <property type="protein sequence ID" value="RXH54437.1"/>
    <property type="molecule type" value="Genomic_DNA"/>
</dbReference>
<name>A0A4Q0SUN2_9BACT</name>
<comment type="caution">
    <text evidence="1">The sequence shown here is derived from an EMBL/GenBank/DDBJ whole genome shotgun (WGS) entry which is preliminary data.</text>
</comment>
<dbReference type="Proteomes" id="UP000289437">
    <property type="component" value="Unassembled WGS sequence"/>
</dbReference>
<evidence type="ECO:0000313" key="1">
    <source>
        <dbReference type="EMBL" id="RXH54437.1"/>
    </source>
</evidence>
<protein>
    <submittedName>
        <fullName evidence="1">Uncharacterized protein</fullName>
    </submittedName>
</protein>
<gene>
    <name evidence="1" type="ORF">GRAN_4733</name>
</gene>